<reference evidence="1 2" key="1">
    <citation type="journal article" date="2017" name="ISME J.">
        <title>Energy and carbon metabolisms in a deep terrestrial subsurface fluid microbial community.</title>
        <authorList>
            <person name="Momper L."/>
            <person name="Jungbluth S.P."/>
            <person name="Lee M.D."/>
            <person name="Amend J.P."/>
        </authorList>
    </citation>
    <scope>NUCLEOTIDE SEQUENCE [LARGE SCALE GENOMIC DNA]</scope>
    <source>
        <strain evidence="1">SURF_26</strain>
    </source>
</reference>
<comment type="caution">
    <text evidence="1">The sequence shown here is derived from an EMBL/GenBank/DDBJ whole genome shotgun (WGS) entry which is preliminary data.</text>
</comment>
<evidence type="ECO:0008006" key="3">
    <source>
        <dbReference type="Google" id="ProtNLM"/>
    </source>
</evidence>
<dbReference type="EMBL" id="QZJZ01000005">
    <property type="protein sequence ID" value="RJP62056.1"/>
    <property type="molecule type" value="Genomic_DNA"/>
</dbReference>
<dbReference type="PANTHER" id="PTHR35271">
    <property type="entry name" value="ABC TRANSPORTER, SUBSTRATE-BINDING LIPOPROTEIN-RELATED"/>
    <property type="match status" value="1"/>
</dbReference>
<organism evidence="1 2">
    <name type="scientific">Candidatus Auribacter fodinae</name>
    <dbReference type="NCBI Taxonomy" id="2093366"/>
    <lineage>
        <taxon>Bacteria</taxon>
        <taxon>Pseudomonadati</taxon>
        <taxon>Candidatus Auribacterota</taxon>
        <taxon>Candidatus Auribacteria</taxon>
        <taxon>Candidatus Auribacterales</taxon>
        <taxon>Candidatus Auribacteraceae</taxon>
        <taxon>Candidatus Auribacter</taxon>
    </lineage>
</organism>
<gene>
    <name evidence="1" type="ORF">C4541_00540</name>
</gene>
<name>A0A3A4RJN2_9BACT</name>
<accession>A0A3A4RJN2</accession>
<dbReference type="Gene3D" id="3.40.50.2300">
    <property type="match status" value="2"/>
</dbReference>
<dbReference type="AlphaFoldDB" id="A0A3A4RJN2"/>
<dbReference type="Proteomes" id="UP000266426">
    <property type="component" value="Unassembled WGS sequence"/>
</dbReference>
<dbReference type="Pfam" id="PF04392">
    <property type="entry name" value="ABC_sub_bind"/>
    <property type="match status" value="1"/>
</dbReference>
<evidence type="ECO:0000313" key="2">
    <source>
        <dbReference type="Proteomes" id="UP000266426"/>
    </source>
</evidence>
<dbReference type="PANTHER" id="PTHR35271:SF1">
    <property type="entry name" value="ABC TRANSPORTER, SUBSTRATE-BINDING LIPOPROTEIN"/>
    <property type="match status" value="1"/>
</dbReference>
<protein>
    <recommendedName>
        <fullName evidence="3">ABC transporter substrate-binding protein</fullName>
    </recommendedName>
</protein>
<evidence type="ECO:0000313" key="1">
    <source>
        <dbReference type="EMBL" id="RJP62056.1"/>
    </source>
</evidence>
<sequence>MQNCFRTIPLIALVSVLLIPVAAFSDESHKIFILHSYEENHVCGQPQHDGIVKALASAGFVEGQNLELQTYYMDTKTTNNTPDLIQQQADRAIELIAAFKPDVLVTLDDNAFRTVGMELADTDIAVVFCGMNAQPEDYHAQKPCIESRTVPGHNITGIYEKLHVADAIRVHSRILPGLKTVKILVDESPTGKAITKQIEIELTSEAVTSDYDMVIVRSFEEYQEEIFRANSDPSVGVIYPVALLLKDNDGNTYTAPQIFEWTTKHSTKPEMALNYAFTRLGLFGGAAVDFFAMGEQAGNMAAKILSGTSAGSIPIEDAERYALAFNITRAKTLNITIPQAILLAADEIAQ</sequence>
<dbReference type="InterPro" id="IPR007487">
    <property type="entry name" value="ABC_transpt-TYRBP-like"/>
</dbReference>
<proteinExistence type="predicted"/>